<gene>
    <name evidence="1" type="ORF">AVEN_205403_1</name>
</gene>
<accession>A0A4Y2J616</accession>
<protein>
    <recommendedName>
        <fullName evidence="3">HTH CENPB-type domain-containing protein</fullName>
    </recommendedName>
</protein>
<evidence type="ECO:0008006" key="3">
    <source>
        <dbReference type="Google" id="ProtNLM"/>
    </source>
</evidence>
<proteinExistence type="predicted"/>
<reference evidence="1 2" key="1">
    <citation type="journal article" date="2019" name="Sci. Rep.">
        <title>Orb-weaving spider Araneus ventricosus genome elucidates the spidroin gene catalogue.</title>
        <authorList>
            <person name="Kono N."/>
            <person name="Nakamura H."/>
            <person name="Ohtoshi R."/>
            <person name="Moran D.A.P."/>
            <person name="Shinohara A."/>
            <person name="Yoshida Y."/>
            <person name="Fujiwara M."/>
            <person name="Mori M."/>
            <person name="Tomita M."/>
            <person name="Arakawa K."/>
        </authorList>
    </citation>
    <scope>NUCLEOTIDE SEQUENCE [LARGE SCALE GENOMIC DNA]</scope>
</reference>
<keyword evidence="2" id="KW-1185">Reference proteome</keyword>
<dbReference type="EMBL" id="BGPR01003228">
    <property type="protein sequence ID" value="GBM85385.1"/>
    <property type="molecule type" value="Genomic_DNA"/>
</dbReference>
<evidence type="ECO:0000313" key="1">
    <source>
        <dbReference type="EMBL" id="GBM85385.1"/>
    </source>
</evidence>
<dbReference type="Gene3D" id="1.10.10.60">
    <property type="entry name" value="Homeodomain-like"/>
    <property type="match status" value="1"/>
</dbReference>
<name>A0A4Y2J616_ARAVE</name>
<dbReference type="Proteomes" id="UP000499080">
    <property type="component" value="Unassembled WGS sequence"/>
</dbReference>
<comment type="caution">
    <text evidence="1">The sequence shown here is derived from an EMBL/GenBank/DDBJ whole genome shotgun (WGS) entry which is preliminary data.</text>
</comment>
<organism evidence="1 2">
    <name type="scientific">Araneus ventricosus</name>
    <name type="common">Orbweaver spider</name>
    <name type="synonym">Epeira ventricosa</name>
    <dbReference type="NCBI Taxonomy" id="182803"/>
    <lineage>
        <taxon>Eukaryota</taxon>
        <taxon>Metazoa</taxon>
        <taxon>Ecdysozoa</taxon>
        <taxon>Arthropoda</taxon>
        <taxon>Chelicerata</taxon>
        <taxon>Arachnida</taxon>
        <taxon>Araneae</taxon>
        <taxon>Araneomorphae</taxon>
        <taxon>Entelegynae</taxon>
        <taxon>Araneoidea</taxon>
        <taxon>Araneidae</taxon>
        <taxon>Araneus</taxon>
    </lineage>
</organism>
<evidence type="ECO:0000313" key="2">
    <source>
        <dbReference type="Proteomes" id="UP000499080"/>
    </source>
</evidence>
<dbReference type="AlphaFoldDB" id="A0A4Y2J616"/>
<sequence length="94" mass="10829">MKRKIFEKRERRVSVADVASTCNRSASTICTFLENKDLIEEIEGSKGATRISTQFLDDVESLLLIWMHENQMPGDDVKENSICERMKVIFADIF</sequence>